<reference evidence="3" key="5">
    <citation type="submission" date="2023-07" db="EMBL/GenBank/DDBJ databases">
        <title>Genomic analysis of Rhodococcus opacus VOC-14 with glycol ethers degradation activity.</title>
        <authorList>
            <person name="Narkevich D.A."/>
            <person name="Hlushen A.M."/>
            <person name="Akhremchuk A.E."/>
            <person name="Sikolenko M.A."/>
            <person name="Valentovich L.N."/>
        </authorList>
    </citation>
    <scope>NUCLEOTIDE SEQUENCE</scope>
    <source>
        <strain evidence="3">VOC-14</strain>
        <plasmid evidence="3">pRho-VOC14-L</plasmid>
    </source>
</reference>
<reference evidence="2" key="1">
    <citation type="journal article" date="2018" name="Genome Announc.">
        <title>Draft Genome Sequence of Rhodococcus opacus Strain 04-OD7, Which Can Mobilize Phosphate.</title>
        <authorList>
            <person name="Zheng B.X."/>
            <person name="Zhang H.K."/>
            <person name="Ding K."/>
        </authorList>
    </citation>
    <scope>NUCLEOTIDE SEQUENCE</scope>
    <source>
        <strain evidence="2">04-OD7</strain>
    </source>
</reference>
<protein>
    <submittedName>
        <fullName evidence="2">OsmC family peroxiredoxin</fullName>
    </submittedName>
    <submittedName>
        <fullName evidence="1">OsmC family protein</fullName>
        <ecNumber evidence="3">1.11.1.-</ecNumber>
    </submittedName>
</protein>
<dbReference type="InterPro" id="IPR003718">
    <property type="entry name" value="OsmC/Ohr_fam"/>
</dbReference>
<keyword evidence="5" id="KW-1185">Reference proteome</keyword>
<dbReference type="AlphaFoldDB" id="A0A2S8J8Y2"/>
<evidence type="ECO:0000313" key="4">
    <source>
        <dbReference type="Proteomes" id="UP000239290"/>
    </source>
</evidence>
<sequence>MTNTSSTLTINGVDKQALDATIDAIRETPALAQVTFSLGSEWLDGCHQRSTTGELHQNGELVSSREASYVLESDEPAALLGTDKAASPAEYVLQALAGCYAVTYATNAAVRGIELSSLRLEMQTDFDLQGFLNLDDSVRPGAQEIRINVHAESPNASTEQLQELTDAVQKRSPIRDTLANPVQVVTTLVKK</sequence>
<proteinExistence type="predicted"/>
<evidence type="ECO:0000313" key="2">
    <source>
        <dbReference type="EMBL" id="PQP23498.1"/>
    </source>
</evidence>
<dbReference type="InterPro" id="IPR015946">
    <property type="entry name" value="KH_dom-like_a/b"/>
</dbReference>
<dbReference type="SUPFAM" id="SSF82784">
    <property type="entry name" value="OsmC-like"/>
    <property type="match status" value="1"/>
</dbReference>
<dbReference type="EC" id="1.11.1.-" evidence="3"/>
<evidence type="ECO:0000313" key="3">
    <source>
        <dbReference type="EMBL" id="WLF52238.1"/>
    </source>
</evidence>
<dbReference type="Pfam" id="PF02566">
    <property type="entry name" value="OsmC"/>
    <property type="match status" value="1"/>
</dbReference>
<dbReference type="Proteomes" id="UP000239290">
    <property type="component" value="Unassembled WGS sequence"/>
</dbReference>
<reference evidence="2" key="3">
    <citation type="submission" date="2018-02" db="EMBL/GenBank/DDBJ databases">
        <authorList>
            <person name="Cohen D.B."/>
            <person name="Kent A.D."/>
        </authorList>
    </citation>
    <scope>NUCLEOTIDE SEQUENCE</scope>
    <source>
        <strain evidence="2">04-OD7</strain>
    </source>
</reference>
<geneLocation type="plasmid" evidence="3 6">
    <name>pRho-VOC14-L</name>
</geneLocation>
<dbReference type="Gene3D" id="3.30.300.20">
    <property type="match status" value="1"/>
</dbReference>
<keyword evidence="3" id="KW-0614">Plasmid</keyword>
<keyword evidence="3" id="KW-0560">Oxidoreductase</keyword>
<keyword evidence="3" id="KW-0575">Peroxidase</keyword>
<dbReference type="EMBL" id="JAPWIS010000052">
    <property type="protein sequence ID" value="MCZ4590497.1"/>
    <property type="molecule type" value="Genomic_DNA"/>
</dbReference>
<dbReference type="RefSeq" id="WP_005263888.1">
    <property type="nucleotide sequence ID" value="NZ_CP130956.1"/>
</dbReference>
<evidence type="ECO:0000313" key="6">
    <source>
        <dbReference type="Proteomes" id="UP001231166"/>
    </source>
</evidence>
<dbReference type="PANTHER" id="PTHR35368:SF1">
    <property type="entry name" value="HYDROPEROXIDE REDUCTASE"/>
    <property type="match status" value="1"/>
</dbReference>
<dbReference type="Proteomes" id="UP001231166">
    <property type="component" value="Plasmid pRho-VOC14-L"/>
</dbReference>
<dbReference type="EMBL" id="PUIO01000020">
    <property type="protein sequence ID" value="PQP23498.1"/>
    <property type="molecule type" value="Genomic_DNA"/>
</dbReference>
<reference evidence="4" key="2">
    <citation type="submission" date="2018-02" db="EMBL/GenBank/DDBJ databases">
        <title>Draft genome sequencing of Rhodococcus opacus KU647198.</title>
        <authorList>
            <person name="Zheng B.-X."/>
        </authorList>
    </citation>
    <scope>NUCLEOTIDE SEQUENCE [LARGE SCALE GENOMIC DNA]</scope>
    <source>
        <strain evidence="4">04-OD7</strain>
    </source>
</reference>
<dbReference type="GO" id="GO:0004601">
    <property type="term" value="F:peroxidase activity"/>
    <property type="evidence" value="ECO:0007669"/>
    <property type="project" value="UniProtKB-KW"/>
</dbReference>
<evidence type="ECO:0000313" key="5">
    <source>
        <dbReference type="Proteomes" id="UP001066327"/>
    </source>
</evidence>
<dbReference type="EMBL" id="CP130956">
    <property type="protein sequence ID" value="WLF52238.1"/>
    <property type="molecule type" value="Genomic_DNA"/>
</dbReference>
<dbReference type="InterPro" id="IPR052924">
    <property type="entry name" value="OsmC/Ohr_hydroprdx_reductase"/>
</dbReference>
<name>A0A2S8J8Y2_RHOOP</name>
<dbReference type="InterPro" id="IPR036102">
    <property type="entry name" value="OsmC/Ohrsf"/>
</dbReference>
<accession>A0A2S8J8Y2</accession>
<organism evidence="2 4">
    <name type="scientific">Rhodococcus opacus</name>
    <name type="common">Nocardia opaca</name>
    <dbReference type="NCBI Taxonomy" id="37919"/>
    <lineage>
        <taxon>Bacteria</taxon>
        <taxon>Bacillati</taxon>
        <taxon>Actinomycetota</taxon>
        <taxon>Actinomycetes</taxon>
        <taxon>Mycobacteriales</taxon>
        <taxon>Nocardiaceae</taxon>
        <taxon>Rhodococcus</taxon>
    </lineage>
</organism>
<gene>
    <name evidence="2" type="ORF">C5613_18275</name>
    <name evidence="1" type="ORF">O4328_43965</name>
    <name evidence="3" type="ORF">Q5707_43320</name>
</gene>
<evidence type="ECO:0000313" key="1">
    <source>
        <dbReference type="EMBL" id="MCZ4590497.1"/>
    </source>
</evidence>
<dbReference type="PANTHER" id="PTHR35368">
    <property type="entry name" value="HYDROPEROXIDE REDUCTASE"/>
    <property type="match status" value="1"/>
</dbReference>
<dbReference type="Proteomes" id="UP001066327">
    <property type="component" value="Unassembled WGS sequence"/>
</dbReference>
<reference evidence="1" key="4">
    <citation type="submission" date="2022-12" db="EMBL/GenBank/DDBJ databases">
        <authorList>
            <person name="Krivoruchko A.V."/>
            <person name="Elkin A."/>
        </authorList>
    </citation>
    <scope>NUCLEOTIDE SEQUENCE</scope>
    <source>
        <strain evidence="1">IEGM 249</strain>
    </source>
</reference>